<comment type="caution">
    <text evidence="2">The sequence shown here is derived from an EMBL/GenBank/DDBJ whole genome shotgun (WGS) entry which is preliminary data.</text>
</comment>
<dbReference type="PANTHER" id="PTHR47718:SF13">
    <property type="entry name" value="OS09G0290500 PROTEIN"/>
    <property type="match status" value="1"/>
</dbReference>
<organism evidence="2 3">
    <name type="scientific">Rhizophagus irregularis (strain DAOM 197198w)</name>
    <name type="common">Glomus intraradices</name>
    <dbReference type="NCBI Taxonomy" id="1432141"/>
    <lineage>
        <taxon>Eukaryota</taxon>
        <taxon>Fungi</taxon>
        <taxon>Fungi incertae sedis</taxon>
        <taxon>Mucoromycota</taxon>
        <taxon>Glomeromycotina</taxon>
        <taxon>Glomeromycetes</taxon>
        <taxon>Glomerales</taxon>
        <taxon>Glomeraceae</taxon>
        <taxon>Rhizophagus</taxon>
    </lineage>
</organism>
<evidence type="ECO:0000313" key="3">
    <source>
        <dbReference type="Proteomes" id="UP000022910"/>
    </source>
</evidence>
<dbReference type="Proteomes" id="UP000022910">
    <property type="component" value="Unassembled WGS sequence"/>
</dbReference>
<dbReference type="HOGENOM" id="CLU_098031_0_0_1"/>
<dbReference type="OrthoDB" id="2429466at2759"/>
<evidence type="ECO:0000313" key="2">
    <source>
        <dbReference type="EMBL" id="EXX51454.1"/>
    </source>
</evidence>
<evidence type="ECO:0000259" key="1">
    <source>
        <dbReference type="Pfam" id="PF03101"/>
    </source>
</evidence>
<sequence length="228" mass="25997">MQNGVLLDISNKINNTTLSVNDTFKDWDAVEIAVNTYAKQNGFVAIKSRKDIDAIDKTIVRRCVYSCWKAGTSNPKKVEDISLHRESVSTKTNCPWQVAFYYGKNTAVIRLTKLDNNHNHQCDPVTIDLAPKNCHLPKAVFDKIEHYITNGRLGAAQQYDLLTKEFPECHIKKKNLYNAIQKFRGVRVHDESDAAVMLSYLMKLRAEDPNYIVVPRLEGPTLQKLVIF</sequence>
<accession>A0A015J9B9</accession>
<dbReference type="EMBL" id="JEMT01029656">
    <property type="protein sequence ID" value="EXX51454.1"/>
    <property type="molecule type" value="Genomic_DNA"/>
</dbReference>
<dbReference type="InterPro" id="IPR004330">
    <property type="entry name" value="FAR1_DNA_bnd_dom"/>
</dbReference>
<name>A0A015J9B9_RHIIW</name>
<protein>
    <recommendedName>
        <fullName evidence="1">FAR1 domain-containing protein</fullName>
    </recommendedName>
</protein>
<dbReference type="Pfam" id="PF03101">
    <property type="entry name" value="FAR1"/>
    <property type="match status" value="1"/>
</dbReference>
<gene>
    <name evidence="2" type="ORF">RirG_261610</name>
</gene>
<feature type="domain" description="FAR1" evidence="1">
    <location>
        <begin position="35"/>
        <end position="123"/>
    </location>
</feature>
<dbReference type="AlphaFoldDB" id="A0A015J9B9"/>
<reference evidence="2 3" key="1">
    <citation type="submission" date="2014-02" db="EMBL/GenBank/DDBJ databases">
        <title>Single nucleus genome sequencing reveals high similarity among nuclei of an endomycorrhizal fungus.</title>
        <authorList>
            <person name="Lin K."/>
            <person name="Geurts R."/>
            <person name="Zhang Z."/>
            <person name="Limpens E."/>
            <person name="Saunders D.G."/>
            <person name="Mu D."/>
            <person name="Pang E."/>
            <person name="Cao H."/>
            <person name="Cha H."/>
            <person name="Lin T."/>
            <person name="Zhou Q."/>
            <person name="Shang Y."/>
            <person name="Li Y."/>
            <person name="Ivanov S."/>
            <person name="Sharma T."/>
            <person name="Velzen R.V."/>
            <person name="Ruijter N.D."/>
            <person name="Aanen D.K."/>
            <person name="Win J."/>
            <person name="Kamoun S."/>
            <person name="Bisseling T."/>
            <person name="Huang S."/>
        </authorList>
    </citation>
    <scope>NUCLEOTIDE SEQUENCE [LARGE SCALE GENOMIC DNA]</scope>
    <source>
        <strain evidence="3">DAOM197198w</strain>
    </source>
</reference>
<keyword evidence="3" id="KW-1185">Reference proteome</keyword>
<dbReference type="PANTHER" id="PTHR47718">
    <property type="entry name" value="OS01G0519700 PROTEIN"/>
    <property type="match status" value="1"/>
</dbReference>
<proteinExistence type="predicted"/>